<dbReference type="InterPro" id="IPR008967">
    <property type="entry name" value="p53-like_TF_DNA-bd_sf"/>
</dbReference>
<keyword evidence="4 5" id="KW-0539">Nucleus</keyword>
<feature type="domain" description="T-box" evidence="6">
    <location>
        <begin position="101"/>
        <end position="124"/>
    </location>
</feature>
<dbReference type="EMBL" id="CAJOAZ010031414">
    <property type="protein sequence ID" value="CAF4439965.1"/>
    <property type="molecule type" value="Genomic_DNA"/>
</dbReference>
<evidence type="ECO:0000313" key="8">
    <source>
        <dbReference type="Proteomes" id="UP000663844"/>
    </source>
</evidence>
<dbReference type="PROSITE" id="PS50252">
    <property type="entry name" value="TBOX_3"/>
    <property type="match status" value="1"/>
</dbReference>
<keyword evidence="2 5" id="KW-0238">DNA-binding</keyword>
<comment type="caution">
    <text evidence="5">Lacks conserved residue(s) required for the propagation of feature annotation.</text>
</comment>
<dbReference type="GO" id="GO:0003677">
    <property type="term" value="F:DNA binding"/>
    <property type="evidence" value="ECO:0007669"/>
    <property type="project" value="UniProtKB-UniRule"/>
</dbReference>
<evidence type="ECO:0000313" key="7">
    <source>
        <dbReference type="EMBL" id="CAF4439965.1"/>
    </source>
</evidence>
<dbReference type="InterPro" id="IPR046360">
    <property type="entry name" value="T-box_DNA-bd"/>
</dbReference>
<dbReference type="GO" id="GO:0005634">
    <property type="term" value="C:nucleus"/>
    <property type="evidence" value="ECO:0007669"/>
    <property type="project" value="UniProtKB-SubCell"/>
</dbReference>
<evidence type="ECO:0000256" key="1">
    <source>
        <dbReference type="ARBA" id="ARBA00023015"/>
    </source>
</evidence>
<evidence type="ECO:0000256" key="5">
    <source>
        <dbReference type="PROSITE-ProRule" id="PRU00201"/>
    </source>
</evidence>
<gene>
    <name evidence="7" type="ORF">OXD698_LOCUS53756</name>
</gene>
<dbReference type="GO" id="GO:0003700">
    <property type="term" value="F:DNA-binding transcription factor activity"/>
    <property type="evidence" value="ECO:0007669"/>
    <property type="project" value="InterPro"/>
</dbReference>
<reference evidence="7" key="1">
    <citation type="submission" date="2021-02" db="EMBL/GenBank/DDBJ databases">
        <authorList>
            <person name="Nowell W R."/>
        </authorList>
    </citation>
    <scope>NUCLEOTIDE SEQUENCE</scope>
</reference>
<accession>A0A820REI7</accession>
<organism evidence="7 8">
    <name type="scientific">Adineta steineri</name>
    <dbReference type="NCBI Taxonomy" id="433720"/>
    <lineage>
        <taxon>Eukaryota</taxon>
        <taxon>Metazoa</taxon>
        <taxon>Spiralia</taxon>
        <taxon>Gnathifera</taxon>
        <taxon>Rotifera</taxon>
        <taxon>Eurotatoria</taxon>
        <taxon>Bdelloidea</taxon>
        <taxon>Adinetida</taxon>
        <taxon>Adinetidae</taxon>
        <taxon>Adineta</taxon>
    </lineage>
</organism>
<evidence type="ECO:0000256" key="2">
    <source>
        <dbReference type="ARBA" id="ARBA00023125"/>
    </source>
</evidence>
<dbReference type="Gene3D" id="2.60.40.820">
    <property type="entry name" value="Transcription factor, T-box"/>
    <property type="match status" value="1"/>
</dbReference>
<keyword evidence="3" id="KW-0804">Transcription</keyword>
<comment type="caution">
    <text evidence="7">The sequence shown here is derived from an EMBL/GenBank/DDBJ whole genome shotgun (WGS) entry which is preliminary data.</text>
</comment>
<sequence length="124" mass="14115">HQLSSSDSALAICSTSSDEGNKSLYPNEDDSIGLYNSSYMSYSHHHHKAPVPFMYGHAPTSAYGFGFNFYDEMSPFTDSTRSPYTFIHTTKRSDPNIDVKLENMELWKRFSDLNLEMIITKTGR</sequence>
<dbReference type="SUPFAM" id="SSF49417">
    <property type="entry name" value="p53-like transcription factors"/>
    <property type="match status" value="1"/>
</dbReference>
<proteinExistence type="predicted"/>
<feature type="non-terminal residue" evidence="7">
    <location>
        <position position="1"/>
    </location>
</feature>
<dbReference type="AlphaFoldDB" id="A0A820REI7"/>
<dbReference type="InterPro" id="IPR036960">
    <property type="entry name" value="T-box_sf"/>
</dbReference>
<name>A0A820REI7_9BILA</name>
<dbReference type="Proteomes" id="UP000663844">
    <property type="component" value="Unassembled WGS sequence"/>
</dbReference>
<keyword evidence="1" id="KW-0805">Transcription regulation</keyword>
<protein>
    <recommendedName>
        <fullName evidence="6">T-box domain-containing protein</fullName>
    </recommendedName>
</protein>
<evidence type="ECO:0000256" key="4">
    <source>
        <dbReference type="ARBA" id="ARBA00023242"/>
    </source>
</evidence>
<comment type="subcellular location">
    <subcellularLocation>
        <location evidence="5">Nucleus</location>
    </subcellularLocation>
</comment>
<dbReference type="GO" id="GO:0045893">
    <property type="term" value="P:positive regulation of DNA-templated transcription"/>
    <property type="evidence" value="ECO:0007669"/>
    <property type="project" value="InterPro"/>
</dbReference>
<evidence type="ECO:0000259" key="6">
    <source>
        <dbReference type="PROSITE" id="PS50252"/>
    </source>
</evidence>
<evidence type="ECO:0000256" key="3">
    <source>
        <dbReference type="ARBA" id="ARBA00023163"/>
    </source>
</evidence>